<dbReference type="EMBL" id="HBUE01131717">
    <property type="protein sequence ID" value="CAG6496709.1"/>
    <property type="molecule type" value="Transcribed_RNA"/>
</dbReference>
<evidence type="ECO:0000313" key="2">
    <source>
        <dbReference type="EMBL" id="CAG6540994.1"/>
    </source>
</evidence>
<keyword evidence="1" id="KW-0732">Signal</keyword>
<evidence type="ECO:0000256" key="1">
    <source>
        <dbReference type="SAM" id="SignalP"/>
    </source>
</evidence>
<dbReference type="EMBL" id="HBUE01131719">
    <property type="protein sequence ID" value="CAG6496716.1"/>
    <property type="molecule type" value="Transcribed_RNA"/>
</dbReference>
<feature type="signal peptide" evidence="1">
    <location>
        <begin position="1"/>
        <end position="33"/>
    </location>
</feature>
<dbReference type="EMBL" id="HBUE01131722">
    <property type="protein sequence ID" value="CAG6496727.1"/>
    <property type="molecule type" value="Transcribed_RNA"/>
</dbReference>
<proteinExistence type="predicted"/>
<accession>A0A8D8HU09</accession>
<dbReference type="EMBL" id="HBUE01223854">
    <property type="protein sequence ID" value="CAG6540994.1"/>
    <property type="molecule type" value="Transcribed_RNA"/>
</dbReference>
<name>A0A8D8HU09_CULPI</name>
<dbReference type="EMBL" id="HBUE01131723">
    <property type="protein sequence ID" value="CAG6496733.1"/>
    <property type="molecule type" value="Transcribed_RNA"/>
</dbReference>
<dbReference type="EMBL" id="HBUE01131720">
    <property type="protein sequence ID" value="CAG6496722.1"/>
    <property type="molecule type" value="Transcribed_RNA"/>
</dbReference>
<reference evidence="2" key="1">
    <citation type="submission" date="2021-05" db="EMBL/GenBank/DDBJ databases">
        <authorList>
            <person name="Alioto T."/>
            <person name="Alioto T."/>
            <person name="Gomez Garrido J."/>
        </authorList>
    </citation>
    <scope>NUCLEOTIDE SEQUENCE</scope>
</reference>
<dbReference type="EMBL" id="HBUE01131718">
    <property type="protein sequence ID" value="CAG6496711.1"/>
    <property type="molecule type" value="Transcribed_RNA"/>
</dbReference>
<sequence length="103" mass="11614">MSSLMTDLLRSRFELLRLLLALVPAARIVSSRARFCSISLSSRSLSELSCSCCWAYPSGSRAAQFCSSFCLRNVSMVRRCRCMRMFCSCKLNSCSIRSCRRSS</sequence>
<dbReference type="AlphaFoldDB" id="A0A8D8HU09"/>
<dbReference type="EMBL" id="HBUE01330523">
    <property type="protein sequence ID" value="CAG6593065.1"/>
    <property type="molecule type" value="Transcribed_RNA"/>
</dbReference>
<organism evidence="2">
    <name type="scientific">Culex pipiens</name>
    <name type="common">House mosquito</name>
    <dbReference type="NCBI Taxonomy" id="7175"/>
    <lineage>
        <taxon>Eukaryota</taxon>
        <taxon>Metazoa</taxon>
        <taxon>Ecdysozoa</taxon>
        <taxon>Arthropoda</taxon>
        <taxon>Hexapoda</taxon>
        <taxon>Insecta</taxon>
        <taxon>Pterygota</taxon>
        <taxon>Neoptera</taxon>
        <taxon>Endopterygota</taxon>
        <taxon>Diptera</taxon>
        <taxon>Nematocera</taxon>
        <taxon>Culicoidea</taxon>
        <taxon>Culicidae</taxon>
        <taxon>Culicinae</taxon>
        <taxon>Culicini</taxon>
        <taxon>Culex</taxon>
        <taxon>Culex</taxon>
    </lineage>
</organism>
<feature type="chain" id="PRO_5036260928" evidence="1">
    <location>
        <begin position="34"/>
        <end position="103"/>
    </location>
</feature>
<protein>
    <submittedName>
        <fullName evidence="2">(northern house mosquito) hypothetical protein</fullName>
    </submittedName>
</protein>